<organism evidence="1 2">
    <name type="scientific">Symbiodinium necroappetens</name>
    <dbReference type="NCBI Taxonomy" id="1628268"/>
    <lineage>
        <taxon>Eukaryota</taxon>
        <taxon>Sar</taxon>
        <taxon>Alveolata</taxon>
        <taxon>Dinophyceae</taxon>
        <taxon>Suessiales</taxon>
        <taxon>Symbiodiniaceae</taxon>
        <taxon>Symbiodinium</taxon>
    </lineage>
</organism>
<dbReference type="EMBL" id="CAJNJA010023896">
    <property type="protein sequence ID" value="CAE7518095.1"/>
    <property type="molecule type" value="Genomic_DNA"/>
</dbReference>
<reference evidence="1" key="1">
    <citation type="submission" date="2021-02" db="EMBL/GenBank/DDBJ databases">
        <authorList>
            <person name="Dougan E. K."/>
            <person name="Rhodes N."/>
            <person name="Thang M."/>
            <person name="Chan C."/>
        </authorList>
    </citation>
    <scope>NUCLEOTIDE SEQUENCE</scope>
</reference>
<evidence type="ECO:0000313" key="2">
    <source>
        <dbReference type="Proteomes" id="UP000601435"/>
    </source>
</evidence>
<keyword evidence="2" id="KW-1185">Reference proteome</keyword>
<name>A0A812TAH9_9DINO</name>
<accession>A0A812TAH9</accession>
<dbReference type="OrthoDB" id="10419720at2759"/>
<evidence type="ECO:0000313" key="1">
    <source>
        <dbReference type="EMBL" id="CAE7518095.1"/>
    </source>
</evidence>
<feature type="non-terminal residue" evidence="1">
    <location>
        <position position="1"/>
    </location>
</feature>
<dbReference type="AlphaFoldDB" id="A0A812TAH9"/>
<sequence>YLALSRFAKLQAKVPSRAALALSAGAFGAGALTAKSWVQPVGCEGSNWDEIRKEIVKILDDDTYKETCLQYSLPHETKLNPSWSSKGCPGTWAKYFS</sequence>
<proteinExistence type="predicted"/>
<gene>
    <name evidence="1" type="ORF">SNEC2469_LOCUS14809</name>
</gene>
<dbReference type="Proteomes" id="UP000601435">
    <property type="component" value="Unassembled WGS sequence"/>
</dbReference>
<comment type="caution">
    <text evidence="1">The sequence shown here is derived from an EMBL/GenBank/DDBJ whole genome shotgun (WGS) entry which is preliminary data.</text>
</comment>
<protein>
    <submittedName>
        <fullName evidence="1">Uncharacterized protein</fullName>
    </submittedName>
</protein>